<proteinExistence type="predicted"/>
<keyword evidence="2" id="KW-1185">Reference proteome</keyword>
<accession>B4VT39</accession>
<dbReference type="InterPro" id="IPR027417">
    <property type="entry name" value="P-loop_NTPase"/>
</dbReference>
<evidence type="ECO:0000313" key="1">
    <source>
        <dbReference type="EMBL" id="EDX74905.1"/>
    </source>
</evidence>
<dbReference type="Proteomes" id="UP000003835">
    <property type="component" value="Unassembled WGS sequence"/>
</dbReference>
<reference evidence="1 2" key="1">
    <citation type="submission" date="2008-07" db="EMBL/GenBank/DDBJ databases">
        <authorList>
            <person name="Tandeau de Marsac N."/>
            <person name="Ferriera S."/>
            <person name="Johnson J."/>
            <person name="Kravitz S."/>
            <person name="Beeson K."/>
            <person name="Sutton G."/>
            <person name="Rogers Y.-H."/>
            <person name="Friedman R."/>
            <person name="Frazier M."/>
            <person name="Venter J.C."/>
        </authorList>
    </citation>
    <scope>NUCLEOTIDE SEQUENCE [LARGE SCALE GENOMIC DNA]</scope>
    <source>
        <strain evidence="1 2">PCC 7420</strain>
    </source>
</reference>
<dbReference type="AlphaFoldDB" id="B4VT39"/>
<dbReference type="OrthoDB" id="8557083at2"/>
<name>B4VT39_9CYAN</name>
<gene>
    <name evidence="1" type="ORF">MC7420_779</name>
</gene>
<dbReference type="eggNOG" id="ENOG5032SK5">
    <property type="taxonomic scope" value="Bacteria"/>
</dbReference>
<dbReference type="HOGENOM" id="CLU_085995_0_0_3"/>
<dbReference type="STRING" id="118168.MC7420_779"/>
<dbReference type="SUPFAM" id="SSF52540">
    <property type="entry name" value="P-loop containing nucleoside triphosphate hydrolases"/>
    <property type="match status" value="1"/>
</dbReference>
<organism evidence="1 2">
    <name type="scientific">Coleofasciculus chthonoplastes PCC 7420</name>
    <dbReference type="NCBI Taxonomy" id="118168"/>
    <lineage>
        <taxon>Bacteria</taxon>
        <taxon>Bacillati</taxon>
        <taxon>Cyanobacteriota</taxon>
        <taxon>Cyanophyceae</taxon>
        <taxon>Coleofasciculales</taxon>
        <taxon>Coleofasciculaceae</taxon>
        <taxon>Coleofasciculus</taxon>
    </lineage>
</organism>
<protein>
    <recommendedName>
        <fullName evidence="3">Sulfotransferase domain superfamily</fullName>
    </recommendedName>
</protein>
<dbReference type="RefSeq" id="WP_006101725.1">
    <property type="nucleotide sequence ID" value="NZ_DS989851.1"/>
</dbReference>
<dbReference type="EMBL" id="DS989851">
    <property type="protein sequence ID" value="EDX74905.1"/>
    <property type="molecule type" value="Genomic_DNA"/>
</dbReference>
<evidence type="ECO:0000313" key="2">
    <source>
        <dbReference type="Proteomes" id="UP000003835"/>
    </source>
</evidence>
<evidence type="ECO:0008006" key="3">
    <source>
        <dbReference type="Google" id="ProtNLM"/>
    </source>
</evidence>
<dbReference type="Gene3D" id="3.40.50.300">
    <property type="entry name" value="P-loop containing nucleotide triphosphate hydrolases"/>
    <property type="match status" value="1"/>
</dbReference>
<sequence length="287" mass="33570">MKQIQALRHGIRLYKNDLIAGYFNFRINTLADPYTIVGRAQPYRILLVLSHMRSGSSLLTHLLNSNPEIIGYGETHIQYASEQDFKKLFVKVYLNSREFTQIEDLKKLQMNQNYVLDKILHDNKFLTEDILNSQQVYAVFLLREPQRSLASIMDLKPHWDEEKACHYYINRLSSLVRYAQLINSKQRSLFLTYQQLLDHTDSVFTAFKDVLETREKFSEQYEVLRTTGMPSIGDSKGNIKAGRIIRNQRKLNHTISPDLIDKAKLQFEQCSEALSDYCSTIYHLDYS</sequence>